<dbReference type="Proteomes" id="UP000288805">
    <property type="component" value="Unassembled WGS sequence"/>
</dbReference>
<dbReference type="PANTHER" id="PTHR46036">
    <property type="entry name" value="LACTOYLGLUTATHIONE LYASE"/>
    <property type="match status" value="1"/>
</dbReference>
<dbReference type="EMBL" id="QGNW01001463">
    <property type="protein sequence ID" value="RVW40227.1"/>
    <property type="molecule type" value="Genomic_DNA"/>
</dbReference>
<dbReference type="PROSITE" id="PS51819">
    <property type="entry name" value="VOC"/>
    <property type="match status" value="1"/>
</dbReference>
<comment type="caution">
    <text evidence="2">The sequence shown here is derived from an EMBL/GenBank/DDBJ whole genome shotgun (WGS) entry which is preliminary data.</text>
</comment>
<dbReference type="GO" id="GO:0016829">
    <property type="term" value="F:lyase activity"/>
    <property type="evidence" value="ECO:0007669"/>
    <property type="project" value="UniProtKB-KW"/>
</dbReference>
<protein>
    <submittedName>
        <fullName evidence="2">Putative lactoylglutathione lyase</fullName>
    </submittedName>
</protein>
<gene>
    <name evidence="2" type="primary">LGUL_0</name>
    <name evidence="2" type="ORF">CK203_078366</name>
</gene>
<reference evidence="2 3" key="1">
    <citation type="journal article" date="2018" name="PLoS Genet.">
        <title>Population sequencing reveals clonal diversity and ancestral inbreeding in the grapevine cultivar Chardonnay.</title>
        <authorList>
            <person name="Roach M.J."/>
            <person name="Johnson D.L."/>
            <person name="Bohlmann J."/>
            <person name="van Vuuren H.J."/>
            <person name="Jones S.J."/>
            <person name="Pretorius I.S."/>
            <person name="Schmidt S.A."/>
            <person name="Borneman A.R."/>
        </authorList>
    </citation>
    <scope>NUCLEOTIDE SEQUENCE [LARGE SCALE GENOMIC DNA]</scope>
    <source>
        <strain evidence="3">cv. Chardonnay</strain>
        <tissue evidence="2">Leaf</tissue>
    </source>
</reference>
<dbReference type="AlphaFoldDB" id="A0A438DXW3"/>
<proteinExistence type="predicted"/>
<dbReference type="SUPFAM" id="SSF54593">
    <property type="entry name" value="Glyoxalase/Bleomycin resistance protein/Dihydroxybiphenyl dioxygenase"/>
    <property type="match status" value="1"/>
</dbReference>
<dbReference type="Gene3D" id="3.10.180.10">
    <property type="entry name" value="2,3-Dihydroxybiphenyl 1,2-Dioxygenase, domain 1"/>
    <property type="match status" value="1"/>
</dbReference>
<dbReference type="InterPro" id="IPR037523">
    <property type="entry name" value="VOC_core"/>
</dbReference>
<sequence length="108" mass="12672">MVDYEVGSMAETRKFAPGDDLLEWVQKDNCRFVHAVYRVGDIDRAIKFYTECFGMTVLRKRDFPEEKYSTTALGFGLEKSHFVVELIYCDIPHQIKGKFLTLYNYELI</sequence>
<keyword evidence="2" id="KW-0456">Lyase</keyword>
<evidence type="ECO:0000259" key="1">
    <source>
        <dbReference type="PROSITE" id="PS51819"/>
    </source>
</evidence>
<dbReference type="InterPro" id="IPR004360">
    <property type="entry name" value="Glyas_Fos-R_dOase_dom"/>
</dbReference>
<dbReference type="InterPro" id="IPR029068">
    <property type="entry name" value="Glyas_Bleomycin-R_OHBP_Dase"/>
</dbReference>
<dbReference type="Pfam" id="PF00903">
    <property type="entry name" value="Glyoxalase"/>
    <property type="match status" value="1"/>
</dbReference>
<evidence type="ECO:0000313" key="2">
    <source>
        <dbReference type="EMBL" id="RVW40227.1"/>
    </source>
</evidence>
<evidence type="ECO:0000313" key="3">
    <source>
        <dbReference type="Proteomes" id="UP000288805"/>
    </source>
</evidence>
<name>A0A438DXW3_VITVI</name>
<organism evidence="2 3">
    <name type="scientific">Vitis vinifera</name>
    <name type="common">Grape</name>
    <dbReference type="NCBI Taxonomy" id="29760"/>
    <lineage>
        <taxon>Eukaryota</taxon>
        <taxon>Viridiplantae</taxon>
        <taxon>Streptophyta</taxon>
        <taxon>Embryophyta</taxon>
        <taxon>Tracheophyta</taxon>
        <taxon>Spermatophyta</taxon>
        <taxon>Magnoliopsida</taxon>
        <taxon>eudicotyledons</taxon>
        <taxon>Gunneridae</taxon>
        <taxon>Pentapetalae</taxon>
        <taxon>rosids</taxon>
        <taxon>Vitales</taxon>
        <taxon>Vitaceae</taxon>
        <taxon>Viteae</taxon>
        <taxon>Vitis</taxon>
    </lineage>
</organism>
<feature type="domain" description="VOC" evidence="1">
    <location>
        <begin position="31"/>
        <end position="108"/>
    </location>
</feature>
<accession>A0A438DXW3</accession>
<dbReference type="PANTHER" id="PTHR46036:SF2">
    <property type="entry name" value="LACTOYLGLUTATHIONE LYASE GLX1"/>
    <property type="match status" value="1"/>
</dbReference>